<evidence type="ECO:0000313" key="5">
    <source>
        <dbReference type="EMBL" id="MCU9614926.1"/>
    </source>
</evidence>
<evidence type="ECO:0000256" key="2">
    <source>
        <dbReference type="ARBA" id="ARBA00023125"/>
    </source>
</evidence>
<dbReference type="RefSeq" id="WP_263074244.1">
    <property type="nucleotide sequence ID" value="NZ_JAOUSF010000005.1"/>
</dbReference>
<dbReference type="AlphaFoldDB" id="A0AAE3IUT7"/>
<sequence>MKKDFVVNKLREVIISGYFRPGESLSEREIAEMLGVSRTPVREAFQRLKLEGIVAYTPKKGMMIPTFDTEQLKQIYSVREHIEGCAARLLAEKADKQTIIAAMRENIELASTADDPKKQAVINGNFHQLMAEGTENQYLINIYQTLRSNISLIRSTSLSYSNRVKTNLKEHIHICDAIESGDVNLAEQVTRSHIRNSMTSAFSLLELERQTNQFKLEN</sequence>
<dbReference type="SMART" id="SM00895">
    <property type="entry name" value="FCD"/>
    <property type="match status" value="1"/>
</dbReference>
<dbReference type="GO" id="GO:0003677">
    <property type="term" value="F:DNA binding"/>
    <property type="evidence" value="ECO:0007669"/>
    <property type="project" value="UniProtKB-KW"/>
</dbReference>
<organism evidence="5 6">
    <name type="scientific">Perspicuibacillus lycopersici</name>
    <dbReference type="NCBI Taxonomy" id="1325689"/>
    <lineage>
        <taxon>Bacteria</taxon>
        <taxon>Bacillati</taxon>
        <taxon>Bacillota</taxon>
        <taxon>Bacilli</taxon>
        <taxon>Bacillales</taxon>
        <taxon>Bacillaceae</taxon>
        <taxon>Perspicuibacillus</taxon>
    </lineage>
</organism>
<dbReference type="GO" id="GO:0003700">
    <property type="term" value="F:DNA-binding transcription factor activity"/>
    <property type="evidence" value="ECO:0007669"/>
    <property type="project" value="InterPro"/>
</dbReference>
<dbReference type="SMART" id="SM00345">
    <property type="entry name" value="HTH_GNTR"/>
    <property type="match status" value="1"/>
</dbReference>
<dbReference type="InterPro" id="IPR011711">
    <property type="entry name" value="GntR_C"/>
</dbReference>
<comment type="caution">
    <text evidence="5">The sequence shown here is derived from an EMBL/GenBank/DDBJ whole genome shotgun (WGS) entry which is preliminary data.</text>
</comment>
<dbReference type="InterPro" id="IPR036388">
    <property type="entry name" value="WH-like_DNA-bd_sf"/>
</dbReference>
<keyword evidence="3" id="KW-0804">Transcription</keyword>
<reference evidence="5" key="1">
    <citation type="submission" date="2022-10" db="EMBL/GenBank/DDBJ databases">
        <title>Description of Fervidibacillus gen. nov. in the family Fervidibacillaceae fam. nov. with two species, Fervidibacillus albus sp. nov., and Fervidibacillus halotolerans sp. nov., isolated from tidal flat sediments.</title>
        <authorList>
            <person name="Kwon K.K."/>
            <person name="Yang S.-H."/>
        </authorList>
    </citation>
    <scope>NUCLEOTIDE SEQUENCE</scope>
    <source>
        <strain evidence="5">JCM 19140</strain>
    </source>
</reference>
<dbReference type="Pfam" id="PF00392">
    <property type="entry name" value="GntR"/>
    <property type="match status" value="1"/>
</dbReference>
<dbReference type="InterPro" id="IPR036390">
    <property type="entry name" value="WH_DNA-bd_sf"/>
</dbReference>
<evidence type="ECO:0000313" key="6">
    <source>
        <dbReference type="Proteomes" id="UP001209318"/>
    </source>
</evidence>
<proteinExistence type="predicted"/>
<dbReference type="PANTHER" id="PTHR43537">
    <property type="entry name" value="TRANSCRIPTIONAL REGULATOR, GNTR FAMILY"/>
    <property type="match status" value="1"/>
</dbReference>
<dbReference type="Gene3D" id="1.10.10.10">
    <property type="entry name" value="Winged helix-like DNA-binding domain superfamily/Winged helix DNA-binding domain"/>
    <property type="match status" value="1"/>
</dbReference>
<name>A0AAE3IUT7_9BACI</name>
<dbReference type="EMBL" id="JAOUSF010000005">
    <property type="protein sequence ID" value="MCU9614926.1"/>
    <property type="molecule type" value="Genomic_DNA"/>
</dbReference>
<dbReference type="CDD" id="cd07377">
    <property type="entry name" value="WHTH_GntR"/>
    <property type="match status" value="1"/>
</dbReference>
<accession>A0AAE3IUT7</accession>
<dbReference type="PROSITE" id="PS50949">
    <property type="entry name" value="HTH_GNTR"/>
    <property type="match status" value="1"/>
</dbReference>
<keyword evidence="6" id="KW-1185">Reference proteome</keyword>
<evidence type="ECO:0000256" key="1">
    <source>
        <dbReference type="ARBA" id="ARBA00023015"/>
    </source>
</evidence>
<dbReference type="Gene3D" id="1.20.120.530">
    <property type="entry name" value="GntR ligand-binding domain-like"/>
    <property type="match status" value="1"/>
</dbReference>
<dbReference type="Pfam" id="PF07729">
    <property type="entry name" value="FCD"/>
    <property type="match status" value="1"/>
</dbReference>
<dbReference type="PRINTS" id="PR00035">
    <property type="entry name" value="HTHGNTR"/>
</dbReference>
<evidence type="ECO:0000259" key="4">
    <source>
        <dbReference type="PROSITE" id="PS50949"/>
    </source>
</evidence>
<evidence type="ECO:0000256" key="3">
    <source>
        <dbReference type="ARBA" id="ARBA00023163"/>
    </source>
</evidence>
<keyword evidence="1" id="KW-0805">Transcription regulation</keyword>
<dbReference type="InterPro" id="IPR000524">
    <property type="entry name" value="Tscrpt_reg_HTH_GntR"/>
</dbReference>
<protein>
    <submittedName>
        <fullName evidence="5">GntR family transcriptional regulator</fullName>
    </submittedName>
</protein>
<keyword evidence="2" id="KW-0238">DNA-binding</keyword>
<dbReference type="InterPro" id="IPR008920">
    <property type="entry name" value="TF_FadR/GntR_C"/>
</dbReference>
<gene>
    <name evidence="5" type="ORF">OEV98_15380</name>
</gene>
<dbReference type="PANTHER" id="PTHR43537:SF24">
    <property type="entry name" value="GLUCONATE OPERON TRANSCRIPTIONAL REPRESSOR"/>
    <property type="match status" value="1"/>
</dbReference>
<dbReference type="SUPFAM" id="SSF48008">
    <property type="entry name" value="GntR ligand-binding domain-like"/>
    <property type="match status" value="1"/>
</dbReference>
<dbReference type="SUPFAM" id="SSF46785">
    <property type="entry name" value="Winged helix' DNA-binding domain"/>
    <property type="match status" value="1"/>
</dbReference>
<feature type="domain" description="HTH gntR-type" evidence="4">
    <location>
        <begin position="1"/>
        <end position="67"/>
    </location>
</feature>
<dbReference type="Proteomes" id="UP001209318">
    <property type="component" value="Unassembled WGS sequence"/>
</dbReference>